<proteinExistence type="predicted"/>
<organism evidence="2 3">
    <name type="scientific">Candidatus Kaiserbacteria bacterium GW2011_GWA2_58_9</name>
    <dbReference type="NCBI Taxonomy" id="1618672"/>
    <lineage>
        <taxon>Bacteria</taxon>
        <taxon>Candidatus Kaiseribacteriota</taxon>
    </lineage>
</organism>
<keyword evidence="1" id="KW-1133">Transmembrane helix</keyword>
<evidence type="ECO:0000313" key="3">
    <source>
        <dbReference type="Proteomes" id="UP000034789"/>
    </source>
</evidence>
<evidence type="ECO:0000313" key="2">
    <source>
        <dbReference type="EMBL" id="KKW45984.1"/>
    </source>
</evidence>
<keyword evidence="1" id="KW-0812">Transmembrane</keyword>
<feature type="transmembrane region" description="Helical" evidence="1">
    <location>
        <begin position="102"/>
        <end position="123"/>
    </location>
</feature>
<accession>A0A0G2BJN3</accession>
<name>A0A0G2BJN3_9BACT</name>
<evidence type="ECO:0000256" key="1">
    <source>
        <dbReference type="SAM" id="Phobius"/>
    </source>
</evidence>
<gene>
    <name evidence="2" type="ORF">UY98_C0034G0017</name>
</gene>
<sequence length="130" mass="14686">MSSRRLLFAQFLVILPLAILTWFAVAYALYWRIWWLDIPMHVFGGVWAGLCGAWILARRGHSFPLAWCLAFTLSVGVAWEVFEYTEGIAMPRYLNYPLDTAMDLAMGLVGGALGWLLATWLVGERESGML</sequence>
<dbReference type="Pfam" id="PF09997">
    <property type="entry name" value="DUF2238"/>
    <property type="match status" value="1"/>
</dbReference>
<dbReference type="Proteomes" id="UP000034789">
    <property type="component" value="Unassembled WGS sequence"/>
</dbReference>
<feature type="transmembrane region" description="Helical" evidence="1">
    <location>
        <begin position="64"/>
        <end position="82"/>
    </location>
</feature>
<keyword evidence="1" id="KW-0472">Membrane</keyword>
<dbReference type="InterPro" id="IPR014509">
    <property type="entry name" value="YjdF-like"/>
</dbReference>
<dbReference type="EMBL" id="LCSD01000034">
    <property type="protein sequence ID" value="KKW45984.1"/>
    <property type="molecule type" value="Genomic_DNA"/>
</dbReference>
<dbReference type="AlphaFoldDB" id="A0A0G2BJN3"/>
<reference evidence="2 3" key="1">
    <citation type="journal article" date="2015" name="Nature">
        <title>rRNA introns, odd ribosomes, and small enigmatic genomes across a large radiation of phyla.</title>
        <authorList>
            <person name="Brown C.T."/>
            <person name="Hug L.A."/>
            <person name="Thomas B.C."/>
            <person name="Sharon I."/>
            <person name="Castelle C.J."/>
            <person name="Singh A."/>
            <person name="Wilkins M.J."/>
            <person name="Williams K.H."/>
            <person name="Banfield J.F."/>
        </authorList>
    </citation>
    <scope>NUCLEOTIDE SEQUENCE [LARGE SCALE GENOMIC DNA]</scope>
</reference>
<evidence type="ECO:0008006" key="4">
    <source>
        <dbReference type="Google" id="ProtNLM"/>
    </source>
</evidence>
<feature type="transmembrane region" description="Helical" evidence="1">
    <location>
        <begin position="38"/>
        <end position="57"/>
    </location>
</feature>
<protein>
    <recommendedName>
        <fullName evidence="4">VanZ-like domain-containing protein</fullName>
    </recommendedName>
</protein>
<comment type="caution">
    <text evidence="2">The sequence shown here is derived from an EMBL/GenBank/DDBJ whole genome shotgun (WGS) entry which is preliminary data.</text>
</comment>